<sequence>MSGTTISSATKVGSGTTISGATVAAGGILEVLGGTISAILVTSGGTALAASGVADGVTLQNGAIGGFVLGANVSGTAVYAGGRLFDGYSGYAGATISSTVIDGGSLTVSSGGVADGNIALNSGSITVVSGGTASGSVIESGAHITADGGTILGVDLGNSGIEVVVSSGSASGTTVYSGGVQLVLTTGTVQNTTVDTGGIQYAGFTSGKTTSAGGTLISSVIDGGNQSVLSGGVAIGTTITANGQETVYSGGTISGSTLGVDGNLLLNAGAVVSGAIDFTGAGATLGLDGITNLNNVISGFDATGPSEGDSIFFVGASSAGLGTATLGAGNVLTVTEGTATYTVHLDPSQNFAGDHFSVSGGVLSVCFCPGTRILTARGEIAVESLAVGETVITHDGRLAPIVWIGHRRLDATRHPRPEQIRPIRIEAGAVADHIPARDLYVSPDHALYLDGMLVPAKALVNGRSIAQVERDAIEYYHIELPSHDILLAEALPVESFLDTGNRAFFAGQRDDAIILHPNMMQSEREARSCAPFTESGPAIVALRRRILARLLVGSHTSDPAIVLIAGERRLEGVRTGERQWSINLSSMAGGARLSSRVFVPAHEDPASEDRRRLGLDIASLTLDGTRLNLADERLAKGWYAAEPAHRWTDGDAALPASLLAGAHRLTIELASEPTYPITRGAPIARRMLAGRAR</sequence>
<dbReference type="AlphaFoldDB" id="A0AAW9DQN7"/>
<evidence type="ECO:0000313" key="3">
    <source>
        <dbReference type="Proteomes" id="UP001279553"/>
    </source>
</evidence>
<dbReference type="GO" id="GO:0016539">
    <property type="term" value="P:intein-mediated protein splicing"/>
    <property type="evidence" value="ECO:0007669"/>
    <property type="project" value="InterPro"/>
</dbReference>
<organism evidence="2 3">
    <name type="scientific">Acidiphilium acidophilum</name>
    <name type="common">Thiobacillus acidophilus</name>
    <dbReference type="NCBI Taxonomy" id="76588"/>
    <lineage>
        <taxon>Bacteria</taxon>
        <taxon>Pseudomonadati</taxon>
        <taxon>Pseudomonadota</taxon>
        <taxon>Alphaproteobacteria</taxon>
        <taxon>Acetobacterales</taxon>
        <taxon>Acidocellaceae</taxon>
        <taxon>Acidiphilium</taxon>
    </lineage>
</organism>
<comment type="caution">
    <text evidence="2">The sequence shown here is derived from an EMBL/GenBank/DDBJ whole genome shotgun (WGS) entry which is preliminary data.</text>
</comment>
<dbReference type="PROSITE" id="PS50817">
    <property type="entry name" value="INTEIN_N_TER"/>
    <property type="match status" value="1"/>
</dbReference>
<evidence type="ECO:0000313" key="2">
    <source>
        <dbReference type="EMBL" id="MDX5930372.1"/>
    </source>
</evidence>
<dbReference type="InterPro" id="IPR036844">
    <property type="entry name" value="Hint_dom_sf"/>
</dbReference>
<dbReference type="InterPro" id="IPR012332">
    <property type="entry name" value="Autotransporter_pectin_lyase_C"/>
</dbReference>
<gene>
    <name evidence="2" type="ORF">SIL87_06305</name>
</gene>
<name>A0AAW9DQN7_ACIAO</name>
<proteinExistence type="predicted"/>
<accession>A0AAW9DQN7</accession>
<evidence type="ECO:0000259" key="1">
    <source>
        <dbReference type="Pfam" id="PF13403"/>
    </source>
</evidence>
<dbReference type="InterPro" id="IPR030930">
    <property type="entry name" value="AIDA"/>
</dbReference>
<dbReference type="InterPro" id="IPR028992">
    <property type="entry name" value="Hedgehog/Intein_dom"/>
</dbReference>
<dbReference type="InterPro" id="IPR006141">
    <property type="entry name" value="Intein_N"/>
</dbReference>
<dbReference type="Proteomes" id="UP001279553">
    <property type="component" value="Unassembled WGS sequence"/>
</dbReference>
<dbReference type="EMBL" id="JAWXYB010000018">
    <property type="protein sequence ID" value="MDX5930372.1"/>
    <property type="molecule type" value="Genomic_DNA"/>
</dbReference>
<protein>
    <submittedName>
        <fullName evidence="2">Hint domain-containing protein</fullName>
    </submittedName>
</protein>
<reference evidence="2 3" key="1">
    <citation type="submission" date="2023-11" db="EMBL/GenBank/DDBJ databases">
        <title>MicrobeMod: A computational toolkit for identifying prokaryotic methylation and restriction-modification with nanopore sequencing.</title>
        <authorList>
            <person name="Crits-Christoph A."/>
            <person name="Kang S.C."/>
            <person name="Lee H."/>
            <person name="Ostrov N."/>
        </authorList>
    </citation>
    <scope>NUCLEOTIDE SEQUENCE [LARGE SCALE GENOMIC DNA]</scope>
    <source>
        <strain evidence="2 3">DSMZ 700</strain>
    </source>
</reference>
<feature type="domain" description="Hedgehog/Intein (Hint)" evidence="1">
    <location>
        <begin position="365"/>
        <end position="499"/>
    </location>
</feature>
<dbReference type="SUPFAM" id="SSF51294">
    <property type="entry name" value="Hedgehog/intein (Hint) domain"/>
    <property type="match status" value="1"/>
</dbReference>
<dbReference type="Gene3D" id="2.160.20.20">
    <property type="match status" value="1"/>
</dbReference>
<dbReference type="Pfam" id="PF13403">
    <property type="entry name" value="Hint_2"/>
    <property type="match status" value="1"/>
</dbReference>
<keyword evidence="3" id="KW-1185">Reference proteome</keyword>
<dbReference type="NCBIfam" id="TIGR04415">
    <property type="entry name" value="O_hepto_targRPT"/>
    <property type="match status" value="2"/>
</dbReference>
<dbReference type="RefSeq" id="WP_319613324.1">
    <property type="nucleotide sequence ID" value="NZ_JAWXYB010000018.1"/>
</dbReference>